<organism evidence="2 3">
    <name type="scientific">Paraflavitalea soli</name>
    <dbReference type="NCBI Taxonomy" id="2315862"/>
    <lineage>
        <taxon>Bacteria</taxon>
        <taxon>Pseudomonadati</taxon>
        <taxon>Bacteroidota</taxon>
        <taxon>Chitinophagia</taxon>
        <taxon>Chitinophagales</taxon>
        <taxon>Chitinophagaceae</taxon>
        <taxon>Paraflavitalea</taxon>
    </lineage>
</organism>
<keyword evidence="1" id="KW-0732">Signal</keyword>
<evidence type="ECO:0000313" key="3">
    <source>
        <dbReference type="Proteomes" id="UP000263900"/>
    </source>
</evidence>
<dbReference type="Proteomes" id="UP000263900">
    <property type="component" value="Chromosome"/>
</dbReference>
<dbReference type="KEGG" id="pseg:D3H65_28200"/>
<feature type="signal peptide" evidence="1">
    <location>
        <begin position="1"/>
        <end position="19"/>
    </location>
</feature>
<proteinExistence type="predicted"/>
<evidence type="ECO:0000256" key="1">
    <source>
        <dbReference type="SAM" id="SignalP"/>
    </source>
</evidence>
<dbReference type="EMBL" id="CP032157">
    <property type="protein sequence ID" value="AXY77627.1"/>
    <property type="molecule type" value="Genomic_DNA"/>
</dbReference>
<evidence type="ECO:0008006" key="4">
    <source>
        <dbReference type="Google" id="ProtNLM"/>
    </source>
</evidence>
<gene>
    <name evidence="2" type="ORF">D3H65_28200</name>
</gene>
<name>A0A3B7MUQ3_9BACT</name>
<reference evidence="2 3" key="1">
    <citation type="submission" date="2018-09" db="EMBL/GenBank/DDBJ databases">
        <title>Genome sequencing of strain 6GH32-13.</title>
        <authorList>
            <person name="Weon H.-Y."/>
            <person name="Heo J."/>
            <person name="Kwon S.-W."/>
        </authorList>
    </citation>
    <scope>NUCLEOTIDE SEQUENCE [LARGE SCALE GENOMIC DNA]</scope>
    <source>
        <strain evidence="2 3">5GH32-13</strain>
    </source>
</reference>
<accession>A0A3B7MUQ3</accession>
<protein>
    <recommendedName>
        <fullName evidence="4">Lipoprotein</fullName>
    </recommendedName>
</protein>
<feature type="chain" id="PRO_5017547015" description="Lipoprotein" evidence="1">
    <location>
        <begin position="20"/>
        <end position="203"/>
    </location>
</feature>
<keyword evidence="3" id="KW-1185">Reference proteome</keyword>
<evidence type="ECO:0000313" key="2">
    <source>
        <dbReference type="EMBL" id="AXY77627.1"/>
    </source>
</evidence>
<dbReference type="RefSeq" id="WP_119053500.1">
    <property type="nucleotide sequence ID" value="NZ_CP032157.1"/>
</dbReference>
<dbReference type="AlphaFoldDB" id="A0A3B7MUQ3"/>
<sequence>MRFKLLFMLLPFVSVVCFSQTRFVDTISISGYCFFYTSKFHDTYAGPTTSHARLYYFVPASTLHQRPLQEHLMHSFSEELDTVKFLCWGGNLEQRLFKTIDKTVKSWIEQVKGVDLFYPGQQASPFGIEDYRVFISFANIQWLHLRMPAEEAWRYHNLPPTLDGEKAKGREYDVYLPLKVLELEQGIKLKDGNPVHAKKRKKE</sequence>
<dbReference type="OrthoDB" id="685733at2"/>